<dbReference type="GO" id="GO:0031119">
    <property type="term" value="P:tRNA pseudouridine synthesis"/>
    <property type="evidence" value="ECO:0007669"/>
    <property type="project" value="UniProtKB-UniRule"/>
</dbReference>
<feature type="active site" description="Nucleophile" evidence="5">
    <location>
        <position position="39"/>
    </location>
</feature>
<comment type="similarity">
    <text evidence="2 5">Belongs to the pseudouridine synthase TruB family. Type 1 subfamily.</text>
</comment>
<sequence>MMNGIINVLKPPGMTSHDVVNFIRRETGIKKVGHTGTLDPEAAGVLPICIGKSTKAVQYITEKRKKYRANIKFGISTDTQDKYGKVTKQTVVPDLDIVTINGLLENFKGKILQTPPIYSAIKQNGKKLYQYAIEGQNVDIKSRYIEIYNITIVDKLARDEFMLDISCSKGTYIRTLCHDIGEKSGYGAHMSQLIRLESSPFRIEDANTLEEIRNAVKEGELCNLIYKPDLLFHELHRINVKKSAEKSAINGNPIFSPGLEDDIEVYEAGTMVRLYIDDDFIALGNIELDNLYNKNYVRVKTLFT</sequence>
<comment type="function">
    <text evidence="5">Responsible for synthesis of pseudouridine from uracil-55 in the psi GC loop of transfer RNAs.</text>
</comment>
<evidence type="ECO:0000256" key="3">
    <source>
        <dbReference type="ARBA" id="ARBA00022694"/>
    </source>
</evidence>
<evidence type="ECO:0000256" key="4">
    <source>
        <dbReference type="ARBA" id="ARBA00023235"/>
    </source>
</evidence>
<dbReference type="InterPro" id="IPR002501">
    <property type="entry name" value="PsdUridine_synth_N"/>
</dbReference>
<reference evidence="8 9" key="1">
    <citation type="submission" date="2016-11" db="EMBL/GenBank/DDBJ databases">
        <authorList>
            <person name="Jaros S."/>
            <person name="Januszkiewicz K."/>
            <person name="Wedrychowicz H."/>
        </authorList>
    </citation>
    <scope>NUCLEOTIDE SEQUENCE [LARGE SCALE GENOMIC DNA]</scope>
    <source>
        <strain evidence="8 9">DSM 19022</strain>
    </source>
</reference>
<evidence type="ECO:0000256" key="2">
    <source>
        <dbReference type="ARBA" id="ARBA00005642"/>
    </source>
</evidence>
<dbReference type="AlphaFoldDB" id="A0A1M6I506"/>
<evidence type="ECO:0000259" key="6">
    <source>
        <dbReference type="Pfam" id="PF01509"/>
    </source>
</evidence>
<dbReference type="CDD" id="cd07953">
    <property type="entry name" value="PUA"/>
    <property type="match status" value="1"/>
</dbReference>
<evidence type="ECO:0000313" key="8">
    <source>
        <dbReference type="EMBL" id="SHJ29556.1"/>
    </source>
</evidence>
<dbReference type="SUPFAM" id="SSF55120">
    <property type="entry name" value="Pseudouridine synthase"/>
    <property type="match status" value="1"/>
</dbReference>
<dbReference type="Pfam" id="PF01509">
    <property type="entry name" value="TruB_N"/>
    <property type="match status" value="1"/>
</dbReference>
<dbReference type="CDD" id="cd02573">
    <property type="entry name" value="PseudoU_synth_EcTruB"/>
    <property type="match status" value="1"/>
</dbReference>
<organism evidence="8 9">
    <name type="scientific">Lutispora thermophila DSM 19022</name>
    <dbReference type="NCBI Taxonomy" id="1122184"/>
    <lineage>
        <taxon>Bacteria</taxon>
        <taxon>Bacillati</taxon>
        <taxon>Bacillota</taxon>
        <taxon>Clostridia</taxon>
        <taxon>Lutisporales</taxon>
        <taxon>Lutisporaceae</taxon>
        <taxon>Lutispora</taxon>
    </lineage>
</organism>
<dbReference type="PROSITE" id="PS50890">
    <property type="entry name" value="PUA"/>
    <property type="match status" value="1"/>
</dbReference>
<evidence type="ECO:0000259" key="7">
    <source>
        <dbReference type="Pfam" id="PF16198"/>
    </source>
</evidence>
<accession>A0A1M6I506</accession>
<dbReference type="EMBL" id="FQZS01000027">
    <property type="protein sequence ID" value="SHJ29556.1"/>
    <property type="molecule type" value="Genomic_DNA"/>
</dbReference>
<gene>
    <name evidence="5" type="primary">truB</name>
    <name evidence="8" type="ORF">SAMN02745176_03089</name>
</gene>
<dbReference type="RefSeq" id="WP_242944247.1">
    <property type="nucleotide sequence ID" value="NZ_FQZS01000027.1"/>
</dbReference>
<dbReference type="Pfam" id="PF16198">
    <property type="entry name" value="TruB_C_2"/>
    <property type="match status" value="1"/>
</dbReference>
<evidence type="ECO:0000256" key="5">
    <source>
        <dbReference type="HAMAP-Rule" id="MF_01080"/>
    </source>
</evidence>
<dbReference type="InterPro" id="IPR014780">
    <property type="entry name" value="tRNA_psdUridine_synth_TruB"/>
</dbReference>
<dbReference type="PANTHER" id="PTHR13767">
    <property type="entry name" value="TRNA-PSEUDOURIDINE SYNTHASE"/>
    <property type="match status" value="1"/>
</dbReference>
<keyword evidence="4 5" id="KW-0413">Isomerase</keyword>
<dbReference type="InterPro" id="IPR020103">
    <property type="entry name" value="PsdUridine_synth_cat_dom_sf"/>
</dbReference>
<evidence type="ECO:0000256" key="1">
    <source>
        <dbReference type="ARBA" id="ARBA00000385"/>
    </source>
</evidence>
<name>A0A1M6I506_9FIRM</name>
<keyword evidence="3 5" id="KW-0819">tRNA processing</keyword>
<protein>
    <recommendedName>
        <fullName evidence="5">tRNA pseudouridine synthase B</fullName>
        <ecNumber evidence="5">5.4.99.25</ecNumber>
    </recommendedName>
    <alternativeName>
        <fullName evidence="5">tRNA pseudouridine(55) synthase</fullName>
        <shortName evidence="5">Psi55 synthase</shortName>
    </alternativeName>
    <alternativeName>
        <fullName evidence="5">tRNA pseudouridylate synthase</fullName>
    </alternativeName>
    <alternativeName>
        <fullName evidence="5">tRNA-uridine isomerase</fullName>
    </alternativeName>
</protein>
<dbReference type="FunFam" id="3.30.2350.10:FF:000011">
    <property type="entry name" value="tRNA pseudouridine synthase B"/>
    <property type="match status" value="1"/>
</dbReference>
<dbReference type="Proteomes" id="UP000184442">
    <property type="component" value="Unassembled WGS sequence"/>
</dbReference>
<comment type="catalytic activity">
    <reaction evidence="1 5">
        <text>uridine(55) in tRNA = pseudouridine(55) in tRNA</text>
        <dbReference type="Rhea" id="RHEA:42532"/>
        <dbReference type="Rhea" id="RHEA-COMP:10101"/>
        <dbReference type="Rhea" id="RHEA-COMP:10102"/>
        <dbReference type="ChEBI" id="CHEBI:65314"/>
        <dbReference type="ChEBI" id="CHEBI:65315"/>
        <dbReference type="EC" id="5.4.99.25"/>
    </reaction>
</comment>
<dbReference type="NCBIfam" id="TIGR00431">
    <property type="entry name" value="TruB"/>
    <property type="match status" value="1"/>
</dbReference>
<dbReference type="GO" id="GO:0003723">
    <property type="term" value="F:RNA binding"/>
    <property type="evidence" value="ECO:0007669"/>
    <property type="project" value="InterPro"/>
</dbReference>
<dbReference type="STRING" id="1122184.SAMN02745176_03089"/>
<dbReference type="EC" id="5.4.99.25" evidence="5"/>
<dbReference type="PANTHER" id="PTHR13767:SF2">
    <property type="entry name" value="PSEUDOURIDYLATE SYNTHASE TRUB1"/>
    <property type="match status" value="1"/>
</dbReference>
<feature type="domain" description="Pseudouridine synthase II N-terminal" evidence="6">
    <location>
        <begin position="24"/>
        <end position="173"/>
    </location>
</feature>
<dbReference type="HAMAP" id="MF_01080">
    <property type="entry name" value="TruB_bact"/>
    <property type="match status" value="1"/>
</dbReference>
<dbReference type="InterPro" id="IPR032819">
    <property type="entry name" value="TruB_C"/>
</dbReference>
<dbReference type="GO" id="GO:0160148">
    <property type="term" value="F:tRNA pseudouridine(55) synthase activity"/>
    <property type="evidence" value="ECO:0007669"/>
    <property type="project" value="UniProtKB-EC"/>
</dbReference>
<keyword evidence="9" id="KW-1185">Reference proteome</keyword>
<evidence type="ECO:0000313" key="9">
    <source>
        <dbReference type="Proteomes" id="UP000184442"/>
    </source>
</evidence>
<dbReference type="GO" id="GO:1990481">
    <property type="term" value="P:mRNA pseudouridine synthesis"/>
    <property type="evidence" value="ECO:0007669"/>
    <property type="project" value="TreeGrafter"/>
</dbReference>
<proteinExistence type="inferred from homology"/>
<feature type="domain" description="tRNA pseudouridylate synthase B C-terminal" evidence="7">
    <location>
        <begin position="174"/>
        <end position="217"/>
    </location>
</feature>
<dbReference type="Gene3D" id="3.30.2350.10">
    <property type="entry name" value="Pseudouridine synthase"/>
    <property type="match status" value="1"/>
</dbReference>